<accession>A0AA45R7R2</accession>
<protein>
    <submittedName>
        <fullName evidence="2">DivIVA domain-containing protein</fullName>
    </submittedName>
</protein>
<feature type="region of interest" description="Disordered" evidence="1">
    <location>
        <begin position="1"/>
        <end position="23"/>
    </location>
</feature>
<dbReference type="InterPro" id="IPR019933">
    <property type="entry name" value="DivIVA_domain"/>
</dbReference>
<proteinExistence type="predicted"/>
<organism evidence="2 3">
    <name type="scientific">Actinosynnema pretiosum subsp. pretiosum</name>
    <dbReference type="NCBI Taxonomy" id="103721"/>
    <lineage>
        <taxon>Bacteria</taxon>
        <taxon>Bacillati</taxon>
        <taxon>Actinomycetota</taxon>
        <taxon>Actinomycetes</taxon>
        <taxon>Pseudonocardiales</taxon>
        <taxon>Pseudonocardiaceae</taxon>
        <taxon>Actinosynnema</taxon>
    </lineage>
</organism>
<evidence type="ECO:0000313" key="3">
    <source>
        <dbReference type="Proteomes" id="UP000677152"/>
    </source>
</evidence>
<gene>
    <name evidence="2" type="ORF">KCV87_17310</name>
</gene>
<dbReference type="Proteomes" id="UP000677152">
    <property type="component" value="Chromosome"/>
</dbReference>
<dbReference type="EMBL" id="CP073249">
    <property type="protein sequence ID" value="QUF07998.1"/>
    <property type="molecule type" value="Genomic_DNA"/>
</dbReference>
<dbReference type="NCBIfam" id="TIGR03544">
    <property type="entry name" value="DivI1A_domain"/>
    <property type="match status" value="4"/>
</dbReference>
<sequence length="187" mass="20869">MTSGWSNGSPPPHAGGGEPFPRLVPERVRAARFPRRRARGYDPDQVHALLDRVADALSGRARVSPEQVRAAVFREVPGGYEQQAVDRFLAGLEWQLAHQALPPTSLRSGRDLLAVELPRSTSGYDRAEVDAFLARAALALDGGRRMTAGEVRHTRFTTTSGMRRGYRVREVDNLLDELERELRFRGR</sequence>
<name>A0AA45R7R2_9PSEU</name>
<reference evidence="2" key="1">
    <citation type="submission" date="2021-04" db="EMBL/GenBank/DDBJ databases">
        <title>Genomic sequence of Actinosynnema pretiosum subsp. pretiosum ATCC 31280 (C-14919).</title>
        <authorList>
            <person name="Bai L."/>
            <person name="Wang X."/>
            <person name="Xiao Y."/>
        </authorList>
    </citation>
    <scope>NUCLEOTIDE SEQUENCE</scope>
    <source>
        <strain evidence="2">ATCC 31280</strain>
    </source>
</reference>
<evidence type="ECO:0000256" key="1">
    <source>
        <dbReference type="SAM" id="MobiDB-lite"/>
    </source>
</evidence>
<evidence type="ECO:0000313" key="2">
    <source>
        <dbReference type="EMBL" id="QUF07998.1"/>
    </source>
</evidence>
<dbReference type="Gene3D" id="6.10.250.660">
    <property type="match status" value="2"/>
</dbReference>
<dbReference type="AlphaFoldDB" id="A0AA45R7R2"/>